<name>A0A7X9UDJ3_9ACTN</name>
<dbReference type="AlphaFoldDB" id="A0A7X9UDJ3"/>
<reference evidence="1 2" key="1">
    <citation type="submission" date="2020-04" db="EMBL/GenBank/DDBJ databases">
        <title>Collinsella sp. KGMB02528 nov., an anaerobic actinobacterium isolated from human feces.</title>
        <authorList>
            <person name="Han K.-I."/>
            <person name="Eom M.K."/>
            <person name="Kim J.-S."/>
            <person name="Lee K.C."/>
            <person name="Suh M.K."/>
            <person name="Park S.-H."/>
            <person name="Lee J.H."/>
            <person name="Kang S.W."/>
            <person name="Park J.-E."/>
            <person name="Oh B.S."/>
            <person name="Yu S.Y."/>
            <person name="Choi S.-H."/>
            <person name="Lee D.H."/>
            <person name="Yoon H."/>
            <person name="Kim B.-Y."/>
            <person name="Lee J.H."/>
            <person name="Lee J.-S."/>
        </authorList>
    </citation>
    <scope>NUCLEOTIDE SEQUENCE [LARGE SCALE GENOMIC DNA]</scope>
    <source>
        <strain evidence="1 2">KGMB02528</strain>
    </source>
</reference>
<evidence type="ECO:0000313" key="1">
    <source>
        <dbReference type="EMBL" id="NMF56377.1"/>
    </source>
</evidence>
<dbReference type="Proteomes" id="UP000546970">
    <property type="component" value="Unassembled WGS sequence"/>
</dbReference>
<dbReference type="RefSeq" id="WP_169277915.1">
    <property type="nucleotide sequence ID" value="NZ_JABBCP010000007.1"/>
</dbReference>
<evidence type="ECO:0000313" key="2">
    <source>
        <dbReference type="Proteomes" id="UP000546970"/>
    </source>
</evidence>
<protein>
    <recommendedName>
        <fullName evidence="3">Type II toxin-antitoxin system RelE/ParE family toxin</fullName>
    </recommendedName>
</protein>
<gene>
    <name evidence="1" type="ORF">HF320_08590</name>
</gene>
<keyword evidence="2" id="KW-1185">Reference proteome</keyword>
<organism evidence="1 2">
    <name type="scientific">Collinsella acetigenes</name>
    <dbReference type="NCBI Taxonomy" id="2713419"/>
    <lineage>
        <taxon>Bacteria</taxon>
        <taxon>Bacillati</taxon>
        <taxon>Actinomycetota</taxon>
        <taxon>Coriobacteriia</taxon>
        <taxon>Coriobacteriales</taxon>
        <taxon>Coriobacteriaceae</taxon>
        <taxon>Collinsella</taxon>
    </lineage>
</organism>
<accession>A0A7X9UDJ3</accession>
<evidence type="ECO:0008006" key="3">
    <source>
        <dbReference type="Google" id="ProtNLM"/>
    </source>
</evidence>
<proteinExistence type="predicted"/>
<comment type="caution">
    <text evidence="1">The sequence shown here is derived from an EMBL/GenBank/DDBJ whole genome shotgun (WGS) entry which is preliminary data.</text>
</comment>
<sequence>MSYNVEITDYAADFIEQNVALESVLRRFEWAAEMLSAFPSLGPVYDPEYIAARPPFPCRYLPLPDTPFTLYYTADEAALRVTIIDIEWSAGDPRKRFPGL</sequence>
<dbReference type="EMBL" id="JABBCP010000007">
    <property type="protein sequence ID" value="NMF56377.1"/>
    <property type="molecule type" value="Genomic_DNA"/>
</dbReference>